<protein>
    <submittedName>
        <fullName evidence="2">Uncharacterized protein</fullName>
    </submittedName>
</protein>
<organism evidence="2 3">
    <name type="scientific">Paraburkholderia dipogonis</name>
    <dbReference type="NCBI Taxonomy" id="1211383"/>
    <lineage>
        <taxon>Bacteria</taxon>
        <taxon>Pseudomonadati</taxon>
        <taxon>Pseudomonadota</taxon>
        <taxon>Betaproteobacteria</taxon>
        <taxon>Burkholderiales</taxon>
        <taxon>Burkholderiaceae</taxon>
        <taxon>Paraburkholderia</taxon>
    </lineage>
</organism>
<dbReference type="Proteomes" id="UP000297385">
    <property type="component" value="Unassembled WGS sequence"/>
</dbReference>
<dbReference type="AlphaFoldDB" id="A0A4Y8MWW0"/>
<dbReference type="RefSeq" id="WP_134465146.1">
    <property type="nucleotide sequence ID" value="NZ_JBHMFL010000064.1"/>
</dbReference>
<comment type="caution">
    <text evidence="2">The sequence shown here is derived from an EMBL/GenBank/DDBJ whole genome shotgun (WGS) entry which is preliminary data.</text>
</comment>
<gene>
    <name evidence="2" type="ORF">E2553_35075</name>
</gene>
<reference evidence="2 3" key="1">
    <citation type="submission" date="2019-03" db="EMBL/GenBank/DDBJ databases">
        <title>Complete Genome Sequence of Paraburkholderia dipogonis ICMP 19430T, a Nitrogen-fixing Symbiont of the South African Invasive Legume Dipogon lignosus in New Zealand.</title>
        <authorList>
            <person name="De Meyer S.E."/>
        </authorList>
    </citation>
    <scope>NUCLEOTIDE SEQUENCE [LARGE SCALE GENOMIC DNA]</scope>
    <source>
        <strain evidence="2 3">ICMP 19430</strain>
    </source>
</reference>
<name>A0A4Y8MWW0_9BURK</name>
<dbReference type="EMBL" id="SNVI01000002">
    <property type="protein sequence ID" value="TFE41865.1"/>
    <property type="molecule type" value="Genomic_DNA"/>
</dbReference>
<dbReference type="GeneID" id="97308547"/>
<accession>A0A4Y8MWW0</accession>
<feature type="region of interest" description="Disordered" evidence="1">
    <location>
        <begin position="113"/>
        <end position="137"/>
    </location>
</feature>
<evidence type="ECO:0000256" key="1">
    <source>
        <dbReference type="SAM" id="MobiDB-lite"/>
    </source>
</evidence>
<evidence type="ECO:0000313" key="3">
    <source>
        <dbReference type="Proteomes" id="UP000297385"/>
    </source>
</evidence>
<sequence length="137" mass="15314">MNTSKRISPEQNSAMAEMSRIRSRASYVDDAARMSVAHSDEAASWPSTLERFWSLQIESLVSIASMREEIVKYQQSGAPTILEVDRGTEFRSTTLRKIIEGLGLELCLRSPRRDIRGNETNQSDPKSGELLPEVGAK</sequence>
<proteinExistence type="predicted"/>
<evidence type="ECO:0000313" key="2">
    <source>
        <dbReference type="EMBL" id="TFE41865.1"/>
    </source>
</evidence>